<protein>
    <submittedName>
        <fullName evidence="8">Thioredoxin domain-containing protein</fullName>
    </submittedName>
</protein>
<evidence type="ECO:0000259" key="7">
    <source>
        <dbReference type="Pfam" id="PF13462"/>
    </source>
</evidence>
<keyword evidence="2" id="KW-0732">Signal</keyword>
<dbReference type="Pfam" id="PF13462">
    <property type="entry name" value="Thioredoxin_4"/>
    <property type="match status" value="1"/>
</dbReference>
<dbReference type="RefSeq" id="WP_344247173.1">
    <property type="nucleotide sequence ID" value="NZ_BAAAHH010000058.1"/>
</dbReference>
<name>A0ABP4CG37_9ACTN</name>
<reference evidence="9" key="1">
    <citation type="journal article" date="2019" name="Int. J. Syst. Evol. Microbiol.">
        <title>The Global Catalogue of Microorganisms (GCM) 10K type strain sequencing project: providing services to taxonomists for standard genome sequencing and annotation.</title>
        <authorList>
            <consortium name="The Broad Institute Genomics Platform"/>
            <consortium name="The Broad Institute Genome Sequencing Center for Infectious Disease"/>
            <person name="Wu L."/>
            <person name="Ma J."/>
        </authorList>
    </citation>
    <scope>NUCLEOTIDE SEQUENCE [LARGE SCALE GENOMIC DNA]</scope>
    <source>
        <strain evidence="9">JCM 10696</strain>
    </source>
</reference>
<evidence type="ECO:0000313" key="9">
    <source>
        <dbReference type="Proteomes" id="UP001500665"/>
    </source>
</evidence>
<dbReference type="InterPro" id="IPR012336">
    <property type="entry name" value="Thioredoxin-like_fold"/>
</dbReference>
<evidence type="ECO:0000313" key="8">
    <source>
        <dbReference type="EMBL" id="GAA0968650.1"/>
    </source>
</evidence>
<comment type="similarity">
    <text evidence="1">Belongs to the thioredoxin family. DsbA subfamily.</text>
</comment>
<keyword evidence="6" id="KW-0472">Membrane</keyword>
<gene>
    <name evidence="8" type="ORF">GCM10009550_74350</name>
</gene>
<evidence type="ECO:0000256" key="4">
    <source>
        <dbReference type="ARBA" id="ARBA00023157"/>
    </source>
</evidence>
<sequence>MGKATRERSARERLAEQRKIQAQRDKRKRMLTAVGGALVLIVAVVGLVILVNSGKDKSEDYAGEIAPTSREADGSIVMAKAGVSAPVLEVYEDFQCPACKNLEETSGDTIKRLAAEGKVKVVYRPFRLFSQDPLKSNSERAANAALCAPGDKWVRFHDRIFANQPREGSVGFENDDLIDWAGESGISGAEFESCVKEGQKTAQVTAMTEHALNTAKVESTPTVMLDGQNITDAAFSPGDLEKVVTAAK</sequence>
<dbReference type="PANTHER" id="PTHR13887:SF14">
    <property type="entry name" value="DISULFIDE BOND FORMATION PROTEIN D"/>
    <property type="match status" value="1"/>
</dbReference>
<keyword evidence="5" id="KW-0676">Redox-active center</keyword>
<keyword evidence="6" id="KW-1133">Transmembrane helix</keyword>
<feature type="transmembrane region" description="Helical" evidence="6">
    <location>
        <begin position="30"/>
        <end position="51"/>
    </location>
</feature>
<organism evidence="8 9">
    <name type="scientific">Actinocorallia libanotica</name>
    <dbReference type="NCBI Taxonomy" id="46162"/>
    <lineage>
        <taxon>Bacteria</taxon>
        <taxon>Bacillati</taxon>
        <taxon>Actinomycetota</taxon>
        <taxon>Actinomycetes</taxon>
        <taxon>Streptosporangiales</taxon>
        <taxon>Thermomonosporaceae</taxon>
        <taxon>Actinocorallia</taxon>
    </lineage>
</organism>
<keyword evidence="6" id="KW-0812">Transmembrane</keyword>
<dbReference type="PANTHER" id="PTHR13887">
    <property type="entry name" value="GLUTATHIONE S-TRANSFERASE KAPPA"/>
    <property type="match status" value="1"/>
</dbReference>
<dbReference type="Proteomes" id="UP001500665">
    <property type="component" value="Unassembled WGS sequence"/>
</dbReference>
<keyword evidence="9" id="KW-1185">Reference proteome</keyword>
<evidence type="ECO:0000256" key="3">
    <source>
        <dbReference type="ARBA" id="ARBA00023002"/>
    </source>
</evidence>
<comment type="caution">
    <text evidence="8">The sequence shown here is derived from an EMBL/GenBank/DDBJ whole genome shotgun (WGS) entry which is preliminary data.</text>
</comment>
<feature type="domain" description="Thioredoxin-like fold" evidence="7">
    <location>
        <begin position="85"/>
        <end position="233"/>
    </location>
</feature>
<keyword evidence="3" id="KW-0560">Oxidoreductase</keyword>
<keyword evidence="4" id="KW-1015">Disulfide bond</keyword>
<dbReference type="CDD" id="cd02972">
    <property type="entry name" value="DsbA_family"/>
    <property type="match status" value="1"/>
</dbReference>
<evidence type="ECO:0000256" key="5">
    <source>
        <dbReference type="ARBA" id="ARBA00023284"/>
    </source>
</evidence>
<evidence type="ECO:0000256" key="2">
    <source>
        <dbReference type="ARBA" id="ARBA00022729"/>
    </source>
</evidence>
<dbReference type="Gene3D" id="3.40.30.10">
    <property type="entry name" value="Glutaredoxin"/>
    <property type="match status" value="1"/>
</dbReference>
<accession>A0ABP4CG37</accession>
<dbReference type="InterPro" id="IPR036249">
    <property type="entry name" value="Thioredoxin-like_sf"/>
</dbReference>
<evidence type="ECO:0000256" key="6">
    <source>
        <dbReference type="SAM" id="Phobius"/>
    </source>
</evidence>
<dbReference type="EMBL" id="BAAAHH010000058">
    <property type="protein sequence ID" value="GAA0968650.1"/>
    <property type="molecule type" value="Genomic_DNA"/>
</dbReference>
<evidence type="ECO:0000256" key="1">
    <source>
        <dbReference type="ARBA" id="ARBA00005791"/>
    </source>
</evidence>
<proteinExistence type="inferred from homology"/>
<dbReference type="SUPFAM" id="SSF52833">
    <property type="entry name" value="Thioredoxin-like"/>
    <property type="match status" value="1"/>
</dbReference>